<evidence type="ECO:0000256" key="2">
    <source>
        <dbReference type="PROSITE-ProRule" id="PRU00708"/>
    </source>
</evidence>
<dbReference type="InterPro" id="IPR011990">
    <property type="entry name" value="TPR-like_helical_dom_sf"/>
</dbReference>
<dbReference type="Proteomes" id="UP000594263">
    <property type="component" value="Unplaced"/>
</dbReference>
<dbReference type="Gramene" id="Kaladp1001s0006.1.v1.1">
    <property type="protein sequence ID" value="Kaladp1001s0006.1.v1.1"/>
    <property type="gene ID" value="Kaladp1001s0006.v1.1"/>
</dbReference>
<proteinExistence type="predicted"/>
<dbReference type="GO" id="GO:0003723">
    <property type="term" value="F:RNA binding"/>
    <property type="evidence" value="ECO:0007669"/>
    <property type="project" value="InterPro"/>
</dbReference>
<dbReference type="FunFam" id="1.25.40.10:FF:000525">
    <property type="entry name" value="Pentatricopeptide (PPR) repeat-containing protein-like"/>
    <property type="match status" value="1"/>
</dbReference>
<feature type="repeat" description="PPR" evidence="2">
    <location>
        <begin position="499"/>
        <end position="533"/>
    </location>
</feature>
<protein>
    <submittedName>
        <fullName evidence="3">Uncharacterized protein</fullName>
    </submittedName>
</protein>
<dbReference type="InterPro" id="IPR046848">
    <property type="entry name" value="E_motif"/>
</dbReference>
<dbReference type="AlphaFoldDB" id="A0A7N0VKD5"/>
<organism evidence="3 4">
    <name type="scientific">Kalanchoe fedtschenkoi</name>
    <name type="common">Lavender scallops</name>
    <name type="synonym">South American air plant</name>
    <dbReference type="NCBI Taxonomy" id="63787"/>
    <lineage>
        <taxon>Eukaryota</taxon>
        <taxon>Viridiplantae</taxon>
        <taxon>Streptophyta</taxon>
        <taxon>Embryophyta</taxon>
        <taxon>Tracheophyta</taxon>
        <taxon>Spermatophyta</taxon>
        <taxon>Magnoliopsida</taxon>
        <taxon>eudicotyledons</taxon>
        <taxon>Gunneridae</taxon>
        <taxon>Pentapetalae</taxon>
        <taxon>Saxifragales</taxon>
        <taxon>Crassulaceae</taxon>
        <taxon>Kalanchoe</taxon>
    </lineage>
</organism>
<dbReference type="PROSITE" id="PS51375">
    <property type="entry name" value="PPR"/>
    <property type="match status" value="4"/>
</dbReference>
<dbReference type="PANTHER" id="PTHR47926:SF532">
    <property type="entry name" value="PENTACOTRIPEPTIDE-REPEAT REGION OF PRORP DOMAIN-CONTAINING PROTEIN"/>
    <property type="match status" value="1"/>
</dbReference>
<dbReference type="NCBIfam" id="TIGR00756">
    <property type="entry name" value="PPR"/>
    <property type="match status" value="5"/>
</dbReference>
<reference evidence="3" key="1">
    <citation type="submission" date="2021-01" db="UniProtKB">
        <authorList>
            <consortium name="EnsemblPlants"/>
        </authorList>
    </citation>
    <scope>IDENTIFICATION</scope>
</reference>
<dbReference type="FunFam" id="1.25.40.10:FF:000073">
    <property type="entry name" value="Pentatricopeptide repeat-containing protein chloroplastic"/>
    <property type="match status" value="1"/>
</dbReference>
<keyword evidence="1" id="KW-0677">Repeat</keyword>
<dbReference type="PANTHER" id="PTHR47926">
    <property type="entry name" value="PENTATRICOPEPTIDE REPEAT-CONTAINING PROTEIN"/>
    <property type="match status" value="1"/>
</dbReference>
<name>A0A7N0VKD5_KALFE</name>
<dbReference type="SUPFAM" id="SSF48452">
    <property type="entry name" value="TPR-like"/>
    <property type="match status" value="2"/>
</dbReference>
<dbReference type="InterPro" id="IPR002885">
    <property type="entry name" value="PPR_rpt"/>
</dbReference>
<dbReference type="Pfam" id="PF13041">
    <property type="entry name" value="PPR_2"/>
    <property type="match status" value="4"/>
</dbReference>
<dbReference type="Pfam" id="PF20431">
    <property type="entry name" value="E_motif"/>
    <property type="match status" value="1"/>
</dbReference>
<sequence length="723" mass="80543">MRWNFSVVQCYFSLSTRPSSSNLTWQHHLQLHLRRQSSATFAAECGHLENQLGQKLESFPEIDMVHLNSRLKHLVKTGHMDAARSMFDNMHQRDVISWTTMISGYVSEFNCSEALHLFLKMWGDFTTVVDQFVLSVALKACGLQVNISCGKLLHGYSVKSGLVNSVFVGSSLLDMYMKIGLADQSCSVFDEMPSRNVVSWTAIITGLVHNGHNEEALCYLTRMLDSDVECDSYTFASALKACAELGCLSHGREIHAQTLKQGFEQTSYVVNTLADMYHKCGKIECGLRLFERNISKDVISWTTSIKAYLQMGHEEQAIETFMRMRESGVSPNEYTFAAVISCCANLSRFRLGEQLHAHVLTTGHVESSSVANSVMKLYSKCGKMASALLIFEAINKKDIVSWSTLMVACYQSGQGEEAFELLSLMRREGPRPNEFALATVLSVCASMALLEQGKQLHAHVISIGLDCTARIRSSLVNMYAKCGSIEEAESVFDASATRDIVSWTAMINGYAEHGLSREAISLFSKIPRAGLRPDAVAYVGVLTACSHAGLVELGFDYFNSITEVYKINPSKEHYGCMIDLLCRAGRLGDAENMIKSMPLQRDDVVWSTMLRACRIHGDVERGIWAAKKLLECDPNCAVTHITLANLYASGRRWTEMAELRKLMRSKGALKEPGWSWIKIKDRVSAFVAGWNAGLKCSELLADVITEGFRCFLFSQPTTHDRTS</sequence>
<feature type="repeat" description="PPR" evidence="2">
    <location>
        <begin position="196"/>
        <end position="230"/>
    </location>
</feature>
<keyword evidence="4" id="KW-1185">Reference proteome</keyword>
<dbReference type="Pfam" id="PF01535">
    <property type="entry name" value="PPR"/>
    <property type="match status" value="4"/>
</dbReference>
<evidence type="ECO:0000313" key="4">
    <source>
        <dbReference type="Proteomes" id="UP000594263"/>
    </source>
</evidence>
<dbReference type="FunFam" id="1.25.40.10:FF:000344">
    <property type="entry name" value="Pentatricopeptide repeat-containing protein"/>
    <property type="match status" value="1"/>
</dbReference>
<dbReference type="FunFam" id="1.25.40.10:FF:000351">
    <property type="entry name" value="Pentatricopeptide repeat-containing protein"/>
    <property type="match status" value="1"/>
</dbReference>
<evidence type="ECO:0000313" key="3">
    <source>
        <dbReference type="EnsemblPlants" id="Kaladp1001s0006.1.v1.1"/>
    </source>
</evidence>
<dbReference type="OMA" id="HGDVDCG"/>
<dbReference type="GO" id="GO:0009451">
    <property type="term" value="P:RNA modification"/>
    <property type="evidence" value="ECO:0007669"/>
    <property type="project" value="InterPro"/>
</dbReference>
<dbReference type="Gene3D" id="1.25.40.10">
    <property type="entry name" value="Tetratricopeptide repeat domain"/>
    <property type="match status" value="5"/>
</dbReference>
<evidence type="ECO:0000256" key="1">
    <source>
        <dbReference type="ARBA" id="ARBA00022737"/>
    </source>
</evidence>
<feature type="repeat" description="PPR" evidence="2">
    <location>
        <begin position="398"/>
        <end position="432"/>
    </location>
</feature>
<dbReference type="InterPro" id="IPR046960">
    <property type="entry name" value="PPR_At4g14850-like_plant"/>
</dbReference>
<accession>A0A7N0VKD5</accession>
<feature type="repeat" description="PPR" evidence="2">
    <location>
        <begin position="297"/>
        <end position="331"/>
    </location>
</feature>
<dbReference type="EnsemblPlants" id="Kaladp1001s0006.1.v1.1">
    <property type="protein sequence ID" value="Kaladp1001s0006.1.v1.1"/>
    <property type="gene ID" value="Kaladp1001s0006.v1.1"/>
</dbReference>